<dbReference type="Pfam" id="PF09849">
    <property type="entry name" value="DUF2076"/>
    <property type="match status" value="1"/>
</dbReference>
<comment type="caution">
    <text evidence="2">The sequence shown here is derived from an EMBL/GenBank/DDBJ whole genome shotgun (WGS) entry which is preliminary data.</text>
</comment>
<name>A0ABU1DK37_9HYPH</name>
<accession>A0ABU1DK37</accession>
<evidence type="ECO:0000313" key="3">
    <source>
        <dbReference type="Proteomes" id="UP001181622"/>
    </source>
</evidence>
<gene>
    <name evidence="2" type="ORF">IHQ68_17860</name>
</gene>
<keyword evidence="3" id="KW-1185">Reference proteome</keyword>
<feature type="compositionally biased region" description="Gly residues" evidence="1">
    <location>
        <begin position="111"/>
        <end position="121"/>
    </location>
</feature>
<evidence type="ECO:0000313" key="2">
    <source>
        <dbReference type="EMBL" id="MDR4308489.1"/>
    </source>
</evidence>
<reference evidence="2" key="1">
    <citation type="submission" date="2020-10" db="EMBL/GenBank/DDBJ databases">
        <authorList>
            <person name="Abbas A."/>
            <person name="Razzaq R."/>
            <person name="Waqas M."/>
            <person name="Abbas N."/>
            <person name="Nielsen T.K."/>
            <person name="Hansen L.H."/>
            <person name="Hussain S."/>
            <person name="Shahid M."/>
        </authorList>
    </citation>
    <scope>NUCLEOTIDE SEQUENCE</scope>
    <source>
        <strain evidence="2">S14</strain>
    </source>
</reference>
<feature type="compositionally biased region" description="Basic and acidic residues" evidence="1">
    <location>
        <begin position="70"/>
        <end position="83"/>
    </location>
</feature>
<dbReference type="EMBL" id="JADBEO010000053">
    <property type="protein sequence ID" value="MDR4308489.1"/>
    <property type="molecule type" value="Genomic_DNA"/>
</dbReference>
<feature type="region of interest" description="Disordered" evidence="1">
    <location>
        <begin position="190"/>
        <end position="262"/>
    </location>
</feature>
<evidence type="ECO:0000256" key="1">
    <source>
        <dbReference type="SAM" id="MobiDB-lite"/>
    </source>
</evidence>
<organism evidence="2 3">
    <name type="scientific">Chelatococcus sambhunathii</name>
    <dbReference type="NCBI Taxonomy" id="363953"/>
    <lineage>
        <taxon>Bacteria</taxon>
        <taxon>Pseudomonadati</taxon>
        <taxon>Pseudomonadota</taxon>
        <taxon>Alphaproteobacteria</taxon>
        <taxon>Hyphomicrobiales</taxon>
        <taxon>Chelatococcaceae</taxon>
        <taxon>Chelatococcus</taxon>
    </lineage>
</organism>
<protein>
    <submittedName>
        <fullName evidence="2">DUF2076 domain-containing protein</fullName>
    </submittedName>
</protein>
<proteinExistence type="predicted"/>
<sequence>MNEAERDLIAGLFQRIRSVETARRDPEAENFISEQVARQPHAPYAMAQTIVVQERALEEARQRVQQLERELTELRAGAERIEPEEAPEPPRPSPWGPRAQETMARAEESRGGYGQTGGYGQGERLSPPFGAPQTGYGQSSYGQPGGYGAPQQPYPPAQEPSRGGGFLSGALQTAAGVAAGALVFQGVRSMFGGGEEGHAGAGDAARLDSAGAAGGGESGTQQIGDWYSGLFGGGDGRQADAGGGEDDDGGLFDPGDDDGDWV</sequence>
<feature type="compositionally biased region" description="Acidic residues" evidence="1">
    <location>
        <begin position="243"/>
        <end position="262"/>
    </location>
</feature>
<feature type="region of interest" description="Disordered" evidence="1">
    <location>
        <begin position="70"/>
        <end position="168"/>
    </location>
</feature>
<dbReference type="RefSeq" id="WP_309394281.1">
    <property type="nucleotide sequence ID" value="NZ_JADBEO010000053.1"/>
</dbReference>
<dbReference type="Proteomes" id="UP001181622">
    <property type="component" value="Unassembled WGS sequence"/>
</dbReference>
<feature type="compositionally biased region" description="Low complexity" evidence="1">
    <location>
        <begin position="132"/>
        <end position="142"/>
    </location>
</feature>
<dbReference type="InterPro" id="IPR018648">
    <property type="entry name" value="DUF2076"/>
</dbReference>